<dbReference type="InterPro" id="IPR043504">
    <property type="entry name" value="Peptidase_S1_PA_chymotrypsin"/>
</dbReference>
<dbReference type="SUPFAM" id="SSF50494">
    <property type="entry name" value="Trypsin-like serine proteases"/>
    <property type="match status" value="1"/>
</dbReference>
<evidence type="ECO:0000256" key="1">
    <source>
        <dbReference type="SAM" id="MobiDB-lite"/>
    </source>
</evidence>
<name>A0A6P7LY33_BETSP</name>
<dbReference type="InParanoid" id="A0A6P7LY33"/>
<feature type="region of interest" description="Disordered" evidence="1">
    <location>
        <begin position="1"/>
        <end position="42"/>
    </location>
</feature>
<dbReference type="GeneID" id="114851248"/>
<dbReference type="Gene3D" id="2.40.10.10">
    <property type="entry name" value="Trypsin-like serine proteases"/>
    <property type="match status" value="2"/>
</dbReference>
<protein>
    <submittedName>
        <fullName evidence="3">Serine protease FAM111A-like isoform X2</fullName>
    </submittedName>
</protein>
<dbReference type="PANTHER" id="PTHR14389">
    <property type="entry name" value="SI:CH1073-475A24.1"/>
    <property type="match status" value="1"/>
</dbReference>
<dbReference type="GO" id="GO:0005634">
    <property type="term" value="C:nucleus"/>
    <property type="evidence" value="ECO:0007669"/>
    <property type="project" value="TreeGrafter"/>
</dbReference>
<dbReference type="Proteomes" id="UP000515150">
    <property type="component" value="Chromosome 2"/>
</dbReference>
<feature type="region of interest" description="Disordered" evidence="1">
    <location>
        <begin position="251"/>
        <end position="273"/>
    </location>
</feature>
<dbReference type="GO" id="GO:0000785">
    <property type="term" value="C:chromatin"/>
    <property type="evidence" value="ECO:0007669"/>
    <property type="project" value="TreeGrafter"/>
</dbReference>
<proteinExistence type="predicted"/>
<keyword evidence="2" id="KW-1185">Reference proteome</keyword>
<feature type="compositionally biased region" description="Basic and acidic residues" evidence="1">
    <location>
        <begin position="9"/>
        <end position="21"/>
    </location>
</feature>
<dbReference type="Pfam" id="PF13365">
    <property type="entry name" value="Trypsin_2"/>
    <property type="match status" value="1"/>
</dbReference>
<dbReference type="AlphaFoldDB" id="A0A6P7LY33"/>
<dbReference type="PANTHER" id="PTHR14389:SF3">
    <property type="entry name" value="PROTEIN FAM111A-LIKE"/>
    <property type="match status" value="1"/>
</dbReference>
<dbReference type="InterPro" id="IPR009003">
    <property type="entry name" value="Peptidase_S1_PA"/>
</dbReference>
<gene>
    <name evidence="3" type="primary">LOC114851248</name>
</gene>
<accession>A0A6P7LY33</accession>
<organism evidence="2 3">
    <name type="scientific">Betta splendens</name>
    <name type="common">Siamese fighting fish</name>
    <dbReference type="NCBI Taxonomy" id="158456"/>
    <lineage>
        <taxon>Eukaryota</taxon>
        <taxon>Metazoa</taxon>
        <taxon>Chordata</taxon>
        <taxon>Craniata</taxon>
        <taxon>Vertebrata</taxon>
        <taxon>Euteleostomi</taxon>
        <taxon>Actinopterygii</taxon>
        <taxon>Neopterygii</taxon>
        <taxon>Teleostei</taxon>
        <taxon>Neoteleostei</taxon>
        <taxon>Acanthomorphata</taxon>
        <taxon>Anabantaria</taxon>
        <taxon>Anabantiformes</taxon>
        <taxon>Anabantoidei</taxon>
        <taxon>Osphronemidae</taxon>
        <taxon>Betta</taxon>
    </lineage>
</organism>
<reference evidence="3" key="1">
    <citation type="submission" date="2025-08" db="UniProtKB">
        <authorList>
            <consortium name="RefSeq"/>
        </authorList>
    </citation>
    <scope>IDENTIFICATION</scope>
</reference>
<dbReference type="KEGG" id="bspl:114851248"/>
<sequence length="632" mass="72056">MPPRRTSKGQKDIRSFMKSKDQSSCSDGTNTDKSEPSAAETSFQANVKEENADLKGEHLHQFKVKFKRTDRKTYTIDCDQPRSVLDAIKSHVNYKNMFQQVSDKNIIIQLGREDKATVIATHFPCSCIEEGECLIISQKQEQVEEIKQQHYQPVSARASYSVFYIDSLGGLNTKTKELFRSKAFRQYKYLCVYGVKGMTVEEAVNNDGRFVDDLGDFTLSDNENPDTLTNCKQRVDSLHHKEFKICLPLNKRENDEKGQESPGASSEAQHKRGPSAILEAAQQSGVSVKEVLEKRSDYNTEEVYKILREQFPELKKQMQSRFTGDSFQKALTLRKENFGKIQQSFSEVHRVRKLLDLGRSVCNLVIENECQGTGFVLFDNFILTNAHLFKKCVEGEKLPERINVFALFNYEEPEPQSKFYNFSCKKDLVDLDLDLDYAVLELNPDGRKHNLNSQKSKMTVPPGLLEIFGPVPQNGEACLIGHPRGGVKKMDPTCIIEKERREEAVLEHLNLYKDDPFVIKTIIKLISDQGIENIMMGGSKADDTATYNTFMYHGSSGSPVFDAHCHVFGLHSAGFTYEFTNNTHSVLEYAHPLLAIFENFVSKLRRKGDDKLLKRVEEKAKKNEYLRKVLEP</sequence>
<dbReference type="OrthoDB" id="10025068at2759"/>
<dbReference type="RefSeq" id="XP_028998798.1">
    <property type="nucleotide sequence ID" value="XM_029142965.3"/>
</dbReference>
<evidence type="ECO:0000313" key="2">
    <source>
        <dbReference type="Proteomes" id="UP000515150"/>
    </source>
</evidence>
<dbReference type="GO" id="GO:0006260">
    <property type="term" value="P:DNA replication"/>
    <property type="evidence" value="ECO:0007669"/>
    <property type="project" value="TreeGrafter"/>
</dbReference>
<evidence type="ECO:0000313" key="3">
    <source>
        <dbReference type="RefSeq" id="XP_028998798.1"/>
    </source>
</evidence>